<accession>A0A1G4KNW9</accession>
<evidence type="ECO:0000313" key="2">
    <source>
        <dbReference type="Proteomes" id="UP000006853"/>
    </source>
</evidence>
<dbReference type="AlphaFoldDB" id="A0A1G4KNW9"/>
<reference evidence="1 2" key="1">
    <citation type="journal article" date="2011" name="J. Biotechnol.">
        <title>High-quality genome sequence of Pichia pastoris CBS7435.</title>
        <authorList>
            <person name="Kuberl A."/>
            <person name="Schneider J."/>
            <person name="Thallinger G.G."/>
            <person name="Anderl I."/>
            <person name="Wibberg D."/>
            <person name="Hajek T."/>
            <person name="Jaenicke S."/>
            <person name="Brinkrolf K."/>
            <person name="Goesmann A."/>
            <person name="Szczepanowski R."/>
            <person name="Puhler A."/>
            <person name="Schwab H."/>
            <person name="Glieder A."/>
            <person name="Pichler H."/>
        </authorList>
    </citation>
    <scope>NUCLEOTIDE SEQUENCE [LARGE SCALE GENOMIC DNA]</scope>
    <source>
        <strain evidence="2">ATCC 76273 / CBS 7435 / CECT 11047 / NRRL Y-11430 / Wegner 21-1</strain>
    </source>
</reference>
<dbReference type="Proteomes" id="UP000006853">
    <property type="component" value="Chromosome 1"/>
</dbReference>
<organism evidence="1 2">
    <name type="scientific">Komagataella phaffii (strain ATCC 76273 / CBS 7435 / CECT 11047 / NRRL Y-11430 / Wegner 21-1)</name>
    <name type="common">Yeast</name>
    <name type="synonym">Pichia pastoris</name>
    <dbReference type="NCBI Taxonomy" id="981350"/>
    <lineage>
        <taxon>Eukaryota</taxon>
        <taxon>Fungi</taxon>
        <taxon>Dikarya</taxon>
        <taxon>Ascomycota</taxon>
        <taxon>Saccharomycotina</taxon>
        <taxon>Pichiomycetes</taxon>
        <taxon>Pichiales</taxon>
        <taxon>Pichiaceae</taxon>
        <taxon>Komagataella</taxon>
    </lineage>
</organism>
<dbReference type="EMBL" id="FR839628">
    <property type="protein sequence ID" value="SCV11750.1"/>
    <property type="molecule type" value="Genomic_DNA"/>
</dbReference>
<name>A0A1G4KNW9_KOMPC</name>
<sequence>MRFYPLFCQAQNACKIWWGCEPLAEVQQANSLKKLQIDFKISGIPTIWYSDMFFLICIKTLI</sequence>
<keyword evidence="2" id="KW-1185">Reference proteome</keyword>
<protein>
    <submittedName>
        <fullName evidence="1">Uncharacterized protein</fullName>
    </submittedName>
</protein>
<reference evidence="1 2" key="2">
    <citation type="journal article" date="2016" name="FEMS Yeast Res.">
        <title>Curation of the genome annotation of Pichia pastoris (Komagataella phaffii) CBS7435 from gene level to protein function.</title>
        <authorList>
            <person name="Valli M."/>
            <person name="Tatto N.E."/>
            <person name="Peymann A."/>
            <person name="Gruber C."/>
            <person name="Landes N."/>
            <person name="Ekker H."/>
            <person name="Thallinger G.G."/>
            <person name="Mattanovich D."/>
            <person name="Gasser B."/>
            <person name="Graf A.B."/>
        </authorList>
    </citation>
    <scope>GENOME REANNOTATION</scope>
    <source>
        <strain evidence="1 2">ATCC 76273 / CBS 7435 / CECT 11047 / NRRL Y-11430 / Wegner 21-1</strain>
    </source>
</reference>
<gene>
    <name evidence="1" type="ordered locus">PP7435_Chr1-1598</name>
</gene>
<proteinExistence type="predicted"/>
<evidence type="ECO:0000313" key="1">
    <source>
        <dbReference type="EMBL" id="SCV11750.1"/>
    </source>
</evidence>